<reference evidence="1 2" key="1">
    <citation type="journal article" date="2009" name="J. Bacteriol.">
        <title>Genome sequences of three Agrobacterium biovars help elucidate the evolution of multichromosome genomes in bacteria.</title>
        <authorList>
            <person name="Slater S.C."/>
            <person name="Goldman B.S."/>
            <person name="Goodner B."/>
            <person name="Setubal J.C."/>
            <person name="Farrand S.K."/>
            <person name="Nester E.W."/>
            <person name="Burr T.J."/>
            <person name="Banta L."/>
            <person name="Dickerman A.W."/>
            <person name="Paulsen I."/>
            <person name="Otten L."/>
            <person name="Suen G."/>
            <person name="Welch R."/>
            <person name="Almeida N.F."/>
            <person name="Arnold F."/>
            <person name="Burton O.T."/>
            <person name="Du Z."/>
            <person name="Ewing A."/>
            <person name="Godsy E."/>
            <person name="Heisel S."/>
            <person name="Houmiel K.L."/>
            <person name="Jhaveri J."/>
            <person name="Lu J."/>
            <person name="Miller N.M."/>
            <person name="Norton S."/>
            <person name="Chen Q."/>
            <person name="Phoolcharoen W."/>
            <person name="Ohlin V."/>
            <person name="Ondrusek D."/>
            <person name="Pride N."/>
            <person name="Stricklin S.L."/>
            <person name="Sun J."/>
            <person name="Wheeler C."/>
            <person name="Wilson L."/>
            <person name="Zhu H."/>
            <person name="Wood D.W."/>
        </authorList>
    </citation>
    <scope>NUCLEOTIDE SEQUENCE [LARGE SCALE GENOMIC DNA]</scope>
    <source>
        <strain evidence="2">K84 / ATCC BAA-868</strain>
    </source>
</reference>
<evidence type="ECO:0000313" key="1">
    <source>
        <dbReference type="EMBL" id="ACM29317.1"/>
    </source>
</evidence>
<dbReference type="EMBL" id="CP000629">
    <property type="protein sequence ID" value="ACM29317.1"/>
    <property type="molecule type" value="Genomic_DNA"/>
</dbReference>
<dbReference type="STRING" id="311403.Arad_7922"/>
<dbReference type="KEGG" id="ara:Arad_7922"/>
<dbReference type="AlphaFoldDB" id="B9JP37"/>
<protein>
    <submittedName>
        <fullName evidence="1">Uncharacterized protein</fullName>
    </submittedName>
</protein>
<dbReference type="Proteomes" id="UP000001600">
    <property type="component" value="Chromosome 2"/>
</dbReference>
<sequence length="77" mass="8779">MTIYATIDYINAATFRRATNKPRQNCTLTANQATASLNRAFLHILAQLRERPTHSVELIHQMQDDVDALVIRSEILL</sequence>
<dbReference type="HOGENOM" id="CLU_2630241_0_0_5"/>
<organism evidence="1 2">
    <name type="scientific">Rhizobium rhizogenes (strain K84 / ATCC BAA-868)</name>
    <name type="common">Agrobacterium radiobacter</name>
    <dbReference type="NCBI Taxonomy" id="311403"/>
    <lineage>
        <taxon>Bacteria</taxon>
        <taxon>Pseudomonadati</taxon>
        <taxon>Pseudomonadota</taxon>
        <taxon>Alphaproteobacteria</taxon>
        <taxon>Hyphomicrobiales</taxon>
        <taxon>Rhizobiaceae</taxon>
        <taxon>Rhizobium/Agrobacterium group</taxon>
        <taxon>Rhizobium</taxon>
    </lineage>
</organism>
<accession>B9JP37</accession>
<name>B9JP37_RHIR8</name>
<evidence type="ECO:0000313" key="2">
    <source>
        <dbReference type="Proteomes" id="UP000001600"/>
    </source>
</evidence>
<proteinExistence type="predicted"/>
<gene>
    <name evidence="1" type="ordered locus">Arad_7922</name>
</gene>